<keyword evidence="22" id="KW-1185">Reference proteome</keyword>
<keyword evidence="3" id="KW-0963">Cytoplasm</keyword>
<feature type="region of interest" description="Disordered" evidence="18">
    <location>
        <begin position="366"/>
        <end position="395"/>
    </location>
</feature>
<evidence type="ECO:0000313" key="22">
    <source>
        <dbReference type="Proteomes" id="UP000252023"/>
    </source>
</evidence>
<feature type="modified residue" description="4-aspartylphosphate" evidence="17">
    <location>
        <position position="53"/>
    </location>
</feature>
<feature type="domain" description="Response regulatory" evidence="20">
    <location>
        <begin position="4"/>
        <end position="118"/>
    </location>
</feature>
<dbReference type="PANTHER" id="PTHR32071:SF95">
    <property type="entry name" value="DNA-BINDING TRANSCRIPTIONAL REGULATOR NTRC"/>
    <property type="match status" value="1"/>
</dbReference>
<evidence type="ECO:0000256" key="16">
    <source>
        <dbReference type="ARBA" id="ARBA00043886"/>
    </source>
</evidence>
<dbReference type="InterPro" id="IPR025944">
    <property type="entry name" value="Sigma_54_int_dom_CS"/>
</dbReference>
<dbReference type="Gene3D" id="3.40.50.300">
    <property type="entry name" value="P-loop containing nucleotide triphosphate hydrolases"/>
    <property type="match status" value="1"/>
</dbReference>
<dbReference type="InterPro" id="IPR001789">
    <property type="entry name" value="Sig_transdc_resp-reg_receiver"/>
</dbReference>
<dbReference type="InterPro" id="IPR027417">
    <property type="entry name" value="P-loop_NTPase"/>
</dbReference>
<evidence type="ECO:0000256" key="6">
    <source>
        <dbReference type="ARBA" id="ARBA00022741"/>
    </source>
</evidence>
<keyword evidence="8" id="KW-0902">Two-component regulatory system</keyword>
<dbReference type="AlphaFoldDB" id="A0A344PN99"/>
<dbReference type="GO" id="GO:0005524">
    <property type="term" value="F:ATP binding"/>
    <property type="evidence" value="ECO:0007669"/>
    <property type="project" value="UniProtKB-KW"/>
</dbReference>
<dbReference type="SMART" id="SM00382">
    <property type="entry name" value="AAA"/>
    <property type="match status" value="1"/>
</dbReference>
<evidence type="ECO:0000256" key="4">
    <source>
        <dbReference type="ARBA" id="ARBA00022491"/>
    </source>
</evidence>
<dbReference type="SUPFAM" id="SSF52540">
    <property type="entry name" value="P-loop containing nucleoside triphosphate hydrolases"/>
    <property type="match status" value="1"/>
</dbReference>
<dbReference type="InterPro" id="IPR058031">
    <property type="entry name" value="AAA_lid_NorR"/>
</dbReference>
<feature type="compositionally biased region" description="Low complexity" evidence="18">
    <location>
        <begin position="371"/>
        <end position="390"/>
    </location>
</feature>
<evidence type="ECO:0000256" key="5">
    <source>
        <dbReference type="ARBA" id="ARBA00022553"/>
    </source>
</evidence>
<dbReference type="SMART" id="SM00448">
    <property type="entry name" value="REC"/>
    <property type="match status" value="1"/>
</dbReference>
<dbReference type="InterPro" id="IPR002078">
    <property type="entry name" value="Sigma_54_int"/>
</dbReference>
<evidence type="ECO:0000256" key="7">
    <source>
        <dbReference type="ARBA" id="ARBA00022840"/>
    </source>
</evidence>
<dbReference type="Pfam" id="PF14532">
    <property type="entry name" value="Sigma54_activ_2"/>
    <property type="match status" value="1"/>
</dbReference>
<dbReference type="Gene3D" id="1.10.10.60">
    <property type="entry name" value="Homeodomain-like"/>
    <property type="match status" value="1"/>
</dbReference>
<dbReference type="GO" id="GO:0000160">
    <property type="term" value="P:phosphorelay signal transduction system"/>
    <property type="evidence" value="ECO:0007669"/>
    <property type="project" value="UniProtKB-KW"/>
</dbReference>
<keyword evidence="5 17" id="KW-0597">Phosphoprotein</keyword>
<name>A0A344PN99_9RHOB</name>
<gene>
    <name evidence="21" type="ORF">DRW48_15270</name>
</gene>
<keyword evidence="7" id="KW-0067">ATP-binding</keyword>
<keyword evidence="13" id="KW-0535">Nitrogen fixation</keyword>
<evidence type="ECO:0000256" key="18">
    <source>
        <dbReference type="SAM" id="MobiDB-lite"/>
    </source>
</evidence>
<dbReference type="InterPro" id="IPR002197">
    <property type="entry name" value="HTH_Fis"/>
</dbReference>
<keyword evidence="9" id="KW-0805">Transcription regulation</keyword>
<organism evidence="21 22">
    <name type="scientific">Paracoccus suum</name>
    <dbReference type="NCBI Taxonomy" id="2259340"/>
    <lineage>
        <taxon>Bacteria</taxon>
        <taxon>Pseudomonadati</taxon>
        <taxon>Pseudomonadota</taxon>
        <taxon>Alphaproteobacteria</taxon>
        <taxon>Rhodobacterales</taxon>
        <taxon>Paracoccaceae</taxon>
        <taxon>Paracoccus</taxon>
    </lineage>
</organism>
<evidence type="ECO:0000256" key="3">
    <source>
        <dbReference type="ARBA" id="ARBA00022490"/>
    </source>
</evidence>
<dbReference type="PROSITE" id="PS50110">
    <property type="entry name" value="RESPONSE_REGULATORY"/>
    <property type="match status" value="1"/>
</dbReference>
<evidence type="ECO:0000256" key="10">
    <source>
        <dbReference type="ARBA" id="ARBA00023125"/>
    </source>
</evidence>
<dbReference type="InterPro" id="IPR003593">
    <property type="entry name" value="AAA+_ATPase"/>
</dbReference>
<comment type="subcellular location">
    <subcellularLocation>
        <location evidence="1">Cytoplasm</location>
    </subcellularLocation>
</comment>
<dbReference type="PROSITE" id="PS00688">
    <property type="entry name" value="SIGMA54_INTERACT_3"/>
    <property type="match status" value="1"/>
</dbReference>
<evidence type="ECO:0000256" key="17">
    <source>
        <dbReference type="PROSITE-ProRule" id="PRU00169"/>
    </source>
</evidence>
<evidence type="ECO:0000256" key="15">
    <source>
        <dbReference type="ARBA" id="ARBA00031910"/>
    </source>
</evidence>
<evidence type="ECO:0000256" key="11">
    <source>
        <dbReference type="ARBA" id="ARBA00023159"/>
    </source>
</evidence>
<keyword evidence="4" id="KW-0678">Repressor</keyword>
<keyword evidence="11" id="KW-0010">Activator</keyword>
<dbReference type="OrthoDB" id="9802388at2"/>
<evidence type="ECO:0000256" key="9">
    <source>
        <dbReference type="ARBA" id="ARBA00023015"/>
    </source>
</evidence>
<dbReference type="Proteomes" id="UP000252023">
    <property type="component" value="Chromosome"/>
</dbReference>
<dbReference type="Pfam" id="PF25601">
    <property type="entry name" value="AAA_lid_14"/>
    <property type="match status" value="1"/>
</dbReference>
<dbReference type="PROSITE" id="PS50045">
    <property type="entry name" value="SIGMA54_INTERACT_4"/>
    <property type="match status" value="1"/>
</dbReference>
<evidence type="ECO:0000259" key="19">
    <source>
        <dbReference type="PROSITE" id="PS50045"/>
    </source>
</evidence>
<dbReference type="KEGG" id="pars:DRW48_15270"/>
<dbReference type="GO" id="GO:0043565">
    <property type="term" value="F:sequence-specific DNA binding"/>
    <property type="evidence" value="ECO:0007669"/>
    <property type="project" value="InterPro"/>
</dbReference>
<keyword evidence="10" id="KW-0238">DNA-binding</keyword>
<evidence type="ECO:0000256" key="2">
    <source>
        <dbReference type="ARBA" id="ARBA00019059"/>
    </source>
</evidence>
<evidence type="ECO:0000256" key="13">
    <source>
        <dbReference type="ARBA" id="ARBA00023231"/>
    </source>
</evidence>
<evidence type="ECO:0000256" key="12">
    <source>
        <dbReference type="ARBA" id="ARBA00023163"/>
    </source>
</evidence>
<dbReference type="Pfam" id="PF02954">
    <property type="entry name" value="HTH_8"/>
    <property type="match status" value="1"/>
</dbReference>
<keyword evidence="12" id="KW-0804">Transcription</keyword>
<dbReference type="SUPFAM" id="SSF52172">
    <property type="entry name" value="CheY-like"/>
    <property type="match status" value="1"/>
</dbReference>
<dbReference type="InterPro" id="IPR011006">
    <property type="entry name" value="CheY-like_superfamily"/>
</dbReference>
<dbReference type="EMBL" id="CP030918">
    <property type="protein sequence ID" value="AXC50854.1"/>
    <property type="molecule type" value="Genomic_DNA"/>
</dbReference>
<dbReference type="SUPFAM" id="SSF46689">
    <property type="entry name" value="Homeodomain-like"/>
    <property type="match status" value="1"/>
</dbReference>
<sequence length="480" mass="50812">MDGTVLIADDDRTIRTVLTKALTRAGCRVHATGSLAQLVRWVEESRPDLVITDVVMPDGNGIDLIPALHRARPDLPVIVISAQNTIVTAVRAQGANAFDYLPKPFDLPELMARARAALERRGRARPAADAPAGSDEVAGADPAMPLVGRAPSMQALFRLVARLLDADLPVLIAGEAGSGRSTLARSLHELSARRDAPLIRLSPADSSEAAFARARAAGDSGGTLLVEDPAGFDAGGQARLSALLEALADAPQPPRVLSTMGPDPRAALAEGRLRSDLYWRLAGAVLDVPALRERIDDIPALARHLLARAAVQGLPKRGLGDDAAAALRAHAFPGNVRELENMMSRLALTAQGPEITPAEVNAALAEAGPQRRTTPAPHPAPRAAVAPPTAKTDQGGVTHLSEAVEAQLRRYFDLHGEDLPPAGLYDRVLAEIERPLIELTLAATGGNQLRAADLLGINRNTLRKKVTTLNIGVTRPRRLM</sequence>
<dbReference type="PANTHER" id="PTHR32071">
    <property type="entry name" value="TRANSCRIPTIONAL REGULATORY PROTEIN"/>
    <property type="match status" value="1"/>
</dbReference>
<dbReference type="Gene3D" id="1.10.8.60">
    <property type="match status" value="1"/>
</dbReference>
<dbReference type="GO" id="GO:0005737">
    <property type="term" value="C:cytoplasm"/>
    <property type="evidence" value="ECO:0007669"/>
    <property type="project" value="UniProtKB-SubCell"/>
</dbReference>
<dbReference type="InterPro" id="IPR009057">
    <property type="entry name" value="Homeodomain-like_sf"/>
</dbReference>
<comment type="function">
    <text evidence="16">Member of the two-component regulatory system NtrB/NtrC, which controls expression of the nitrogen-regulated (ntr) genes in response to nitrogen limitation. Phosphorylated NtrC binds directly to DNA and stimulates the formation of open promoter-sigma54-RNA polymerase complexes.</text>
</comment>
<dbReference type="PRINTS" id="PR01590">
    <property type="entry name" value="HTHFIS"/>
</dbReference>
<dbReference type="Pfam" id="PF00072">
    <property type="entry name" value="Response_reg"/>
    <property type="match status" value="1"/>
</dbReference>
<evidence type="ECO:0000256" key="14">
    <source>
        <dbReference type="ARBA" id="ARBA00029881"/>
    </source>
</evidence>
<proteinExistence type="predicted"/>
<evidence type="ECO:0000256" key="8">
    <source>
        <dbReference type="ARBA" id="ARBA00023012"/>
    </source>
</evidence>
<protein>
    <recommendedName>
        <fullName evidence="2">DNA-binding transcriptional regulator NtrC</fullName>
    </recommendedName>
    <alternativeName>
        <fullName evidence="14">Nitrogen regulation protein NR(I)</fullName>
    </alternativeName>
    <alternativeName>
        <fullName evidence="15">Nitrogen regulator I</fullName>
    </alternativeName>
</protein>
<accession>A0A344PN99</accession>
<reference evidence="22" key="1">
    <citation type="submission" date="2018-07" db="EMBL/GenBank/DDBJ databases">
        <title>Genome sequencing of Paracoccus sp. SC2-6.</title>
        <authorList>
            <person name="Heo J."/>
            <person name="Kim S.-J."/>
            <person name="Kwon S.-W."/>
        </authorList>
    </citation>
    <scope>NUCLEOTIDE SEQUENCE [LARGE SCALE GENOMIC DNA]</scope>
    <source>
        <strain evidence="22">SC2-6</strain>
    </source>
</reference>
<evidence type="ECO:0000313" key="21">
    <source>
        <dbReference type="EMBL" id="AXC50854.1"/>
    </source>
</evidence>
<dbReference type="GO" id="GO:0006355">
    <property type="term" value="P:regulation of DNA-templated transcription"/>
    <property type="evidence" value="ECO:0007669"/>
    <property type="project" value="InterPro"/>
</dbReference>
<evidence type="ECO:0000259" key="20">
    <source>
        <dbReference type="PROSITE" id="PS50110"/>
    </source>
</evidence>
<dbReference type="RefSeq" id="WP_114077142.1">
    <property type="nucleotide sequence ID" value="NZ_CP030918.1"/>
</dbReference>
<keyword evidence="6" id="KW-0547">Nucleotide-binding</keyword>
<feature type="domain" description="Sigma-54 factor interaction" evidence="19">
    <location>
        <begin position="146"/>
        <end position="348"/>
    </location>
</feature>
<dbReference type="Gene3D" id="3.40.50.2300">
    <property type="match status" value="1"/>
</dbReference>
<evidence type="ECO:0000256" key="1">
    <source>
        <dbReference type="ARBA" id="ARBA00004496"/>
    </source>
</evidence>